<reference evidence="1" key="1">
    <citation type="submission" date="2018-06" db="EMBL/GenBank/DDBJ databases">
        <authorList>
            <person name="Zhirakovskaya E."/>
        </authorList>
    </citation>
    <scope>NUCLEOTIDE SEQUENCE</scope>
</reference>
<name>A0A3B1DKD3_9ZZZZ</name>
<organism evidence="1">
    <name type="scientific">hydrothermal vent metagenome</name>
    <dbReference type="NCBI Taxonomy" id="652676"/>
    <lineage>
        <taxon>unclassified sequences</taxon>
        <taxon>metagenomes</taxon>
        <taxon>ecological metagenomes</taxon>
    </lineage>
</organism>
<dbReference type="EMBL" id="UOGJ01000053">
    <property type="protein sequence ID" value="VAX35450.1"/>
    <property type="molecule type" value="Genomic_DNA"/>
</dbReference>
<gene>
    <name evidence="1" type="ORF">MNBD_UNCLBAC01-1190</name>
</gene>
<proteinExistence type="predicted"/>
<evidence type="ECO:0000313" key="1">
    <source>
        <dbReference type="EMBL" id="VAX35450.1"/>
    </source>
</evidence>
<sequence length="46" mass="5194">MKKIVIFGSSPEVVSVIENVRSQDQESEIILISVDGHYPYQPNLFS</sequence>
<feature type="non-terminal residue" evidence="1">
    <location>
        <position position="46"/>
    </location>
</feature>
<protein>
    <submittedName>
        <fullName evidence="1">Uncharacterized protein</fullName>
    </submittedName>
</protein>
<dbReference type="AlphaFoldDB" id="A0A3B1DKD3"/>
<accession>A0A3B1DKD3</accession>